<dbReference type="InterPro" id="IPR006311">
    <property type="entry name" value="TAT_signal"/>
</dbReference>
<dbReference type="InterPro" id="IPR008972">
    <property type="entry name" value="Cupredoxin"/>
</dbReference>
<feature type="domain" description="Plastocyanin-like" evidence="5">
    <location>
        <begin position="70"/>
        <end position="181"/>
    </location>
</feature>
<dbReference type="InterPro" id="IPR002355">
    <property type="entry name" value="Cu_oxidase_Cu_BS"/>
</dbReference>
<name>W6JTC4_9MICO</name>
<dbReference type="GO" id="GO:0005507">
    <property type="term" value="F:copper ion binding"/>
    <property type="evidence" value="ECO:0007669"/>
    <property type="project" value="InterPro"/>
</dbReference>
<dbReference type="CDD" id="cd13900">
    <property type="entry name" value="CuRO_3_Tth-MCO_like"/>
    <property type="match status" value="1"/>
</dbReference>
<reference evidence="6 7" key="1">
    <citation type="journal article" date="2013" name="ISME J.">
        <title>A metabolic model for members of the genus Tetrasphaera involved in enhanced biological phosphorus removal.</title>
        <authorList>
            <person name="Kristiansen R."/>
            <person name="Nguyen H.T.T."/>
            <person name="Saunders A.M."/>
            <person name="Nielsen J.L."/>
            <person name="Wimmer R."/>
            <person name="Le V.Q."/>
            <person name="McIlroy S.J."/>
            <person name="Petrovski S."/>
            <person name="Seviour R.J."/>
            <person name="Calteau A."/>
            <person name="Nielsen K.L."/>
            <person name="Nielsen P.H."/>
        </authorList>
    </citation>
    <scope>NUCLEOTIDE SEQUENCE [LARGE SCALE GENOMIC DNA]</scope>
    <source>
        <strain evidence="6 7">Ben110</strain>
    </source>
</reference>
<dbReference type="PANTHER" id="PTHR11709">
    <property type="entry name" value="MULTI-COPPER OXIDASE"/>
    <property type="match status" value="1"/>
</dbReference>
<evidence type="ECO:0000313" key="7">
    <source>
        <dbReference type="Proteomes" id="UP000035763"/>
    </source>
</evidence>
<dbReference type="Pfam" id="PF00394">
    <property type="entry name" value="Cu-oxidase"/>
    <property type="match status" value="1"/>
</dbReference>
<keyword evidence="7" id="KW-1185">Reference proteome</keyword>
<evidence type="ECO:0000313" key="6">
    <source>
        <dbReference type="EMBL" id="CCH72022.1"/>
    </source>
</evidence>
<dbReference type="Pfam" id="PF07731">
    <property type="entry name" value="Cu-oxidase_2"/>
    <property type="match status" value="1"/>
</dbReference>
<dbReference type="RefSeq" id="WP_162213200.1">
    <property type="nucleotide sequence ID" value="NZ_HG764815.1"/>
</dbReference>
<dbReference type="Pfam" id="PF07732">
    <property type="entry name" value="Cu-oxidase_3"/>
    <property type="match status" value="1"/>
</dbReference>
<protein>
    <submittedName>
        <fullName evidence="6">Putative Multicopper oxidase type 3</fullName>
    </submittedName>
</protein>
<evidence type="ECO:0000259" key="5">
    <source>
        <dbReference type="Pfam" id="PF07732"/>
    </source>
</evidence>
<dbReference type="CDD" id="cd13853">
    <property type="entry name" value="CuRO_1_Tth-MCO_like"/>
    <property type="match status" value="1"/>
</dbReference>
<dbReference type="EMBL" id="CAJA01000033">
    <property type="protein sequence ID" value="CCH72022.1"/>
    <property type="molecule type" value="Genomic_DNA"/>
</dbReference>
<dbReference type="PROSITE" id="PS00080">
    <property type="entry name" value="MULTICOPPER_OXIDASE2"/>
    <property type="match status" value="1"/>
</dbReference>
<dbReference type="SUPFAM" id="SSF49503">
    <property type="entry name" value="Cupredoxins"/>
    <property type="match status" value="3"/>
</dbReference>
<evidence type="ECO:0000259" key="4">
    <source>
        <dbReference type="Pfam" id="PF07731"/>
    </source>
</evidence>
<dbReference type="AlphaFoldDB" id="W6JTC4"/>
<dbReference type="GO" id="GO:0016491">
    <property type="term" value="F:oxidoreductase activity"/>
    <property type="evidence" value="ECO:0007669"/>
    <property type="project" value="UniProtKB-KW"/>
</dbReference>
<dbReference type="InterPro" id="IPR011707">
    <property type="entry name" value="Cu-oxidase-like_N"/>
</dbReference>
<sequence length="485" mass="52467">MPTIDPTRSGVSRRVLLSAAGGVALGAGGVPMLSRAAHAAPPLGAPLFEPDIISSRKGVLEAELVAQAATRVVGGIPRPVLTFNGTVPGPTLFVEPGDLLRIRLVNQLPEGTNIHTHGLHVSGMGNADNMMIHVMPGESFDYEIPLRSNATEGMNWYHPHVHHHTGQQIFSGMFGTLFTQPKGEGRIPKDISRDRVITLSTSFWTPDGDIASGTRTSQARQIRLVNGEINPTIDIAPGETQRWRFVNTSMNHVFRLTLDGHTMTRVAADGMPYTAALELTELRLAAGQRADVLVTGGEAGMHALRVLPFDFGFGVVSVEDTLATVVCGGEGVTPTPVNLNKLLAPRTDLRKFKVDKRRTLTFTTAGGFAIDGKPFDPNRIDQVCEIGALEQWTIKNPTGLTHPFHIHVNPFQVVSVNGTSVDTRSYEDTVLVDKLGGEVTFLTRFEHFLGRVIYHCHFGNHSDLGMMGQAWVVPRGCGTSPIVPV</sequence>
<dbReference type="InterPro" id="IPR011706">
    <property type="entry name" value="Cu-oxidase_C"/>
</dbReference>
<dbReference type="InterPro" id="IPR045087">
    <property type="entry name" value="Cu-oxidase_fam"/>
</dbReference>
<dbReference type="STRING" id="1193182.BN11_1280007"/>
<feature type="domain" description="Plastocyanin-like" evidence="4">
    <location>
        <begin position="360"/>
        <end position="474"/>
    </location>
</feature>
<feature type="domain" description="Plastocyanin-like" evidence="3">
    <location>
        <begin position="226"/>
        <end position="297"/>
    </location>
</feature>
<keyword evidence="1" id="KW-0479">Metal-binding</keyword>
<gene>
    <name evidence="6" type="ORF">BN11_1280007</name>
</gene>
<evidence type="ECO:0000259" key="3">
    <source>
        <dbReference type="Pfam" id="PF00394"/>
    </source>
</evidence>
<dbReference type="PROSITE" id="PS51318">
    <property type="entry name" value="TAT"/>
    <property type="match status" value="1"/>
</dbReference>
<evidence type="ECO:0000256" key="2">
    <source>
        <dbReference type="ARBA" id="ARBA00023002"/>
    </source>
</evidence>
<dbReference type="InterPro" id="IPR001117">
    <property type="entry name" value="Cu-oxidase_2nd"/>
</dbReference>
<organism evidence="6 7">
    <name type="scientific">Nostocoides australiense Ben110</name>
    <dbReference type="NCBI Taxonomy" id="1193182"/>
    <lineage>
        <taxon>Bacteria</taxon>
        <taxon>Bacillati</taxon>
        <taxon>Actinomycetota</taxon>
        <taxon>Actinomycetes</taxon>
        <taxon>Micrococcales</taxon>
        <taxon>Intrasporangiaceae</taxon>
        <taxon>Nostocoides</taxon>
    </lineage>
</organism>
<dbReference type="PANTHER" id="PTHR11709:SF518">
    <property type="entry name" value="MULTICOPPER OXIDASE"/>
    <property type="match status" value="1"/>
</dbReference>
<evidence type="ECO:0000256" key="1">
    <source>
        <dbReference type="ARBA" id="ARBA00022723"/>
    </source>
</evidence>
<dbReference type="Gene3D" id="2.60.40.420">
    <property type="entry name" value="Cupredoxins - blue copper proteins"/>
    <property type="match status" value="3"/>
</dbReference>
<proteinExistence type="predicted"/>
<dbReference type="Proteomes" id="UP000035763">
    <property type="component" value="Unassembled WGS sequence"/>
</dbReference>
<accession>W6JTC4</accession>
<keyword evidence="2" id="KW-0560">Oxidoreductase</keyword>
<comment type="caution">
    <text evidence="6">The sequence shown here is derived from an EMBL/GenBank/DDBJ whole genome shotgun (WGS) entry which is preliminary data.</text>
</comment>